<organism evidence="1 2">
    <name type="scientific">Ophiocordyceps camponoti-floridani</name>
    <dbReference type="NCBI Taxonomy" id="2030778"/>
    <lineage>
        <taxon>Eukaryota</taxon>
        <taxon>Fungi</taxon>
        <taxon>Dikarya</taxon>
        <taxon>Ascomycota</taxon>
        <taxon>Pezizomycotina</taxon>
        <taxon>Sordariomycetes</taxon>
        <taxon>Hypocreomycetidae</taxon>
        <taxon>Hypocreales</taxon>
        <taxon>Ophiocordycipitaceae</taxon>
        <taxon>Ophiocordyceps</taxon>
    </lineage>
</organism>
<name>A0A8H4Q4F7_9HYPO</name>
<accession>A0A8H4Q4F7</accession>
<dbReference type="Proteomes" id="UP000562929">
    <property type="component" value="Unassembled WGS sequence"/>
</dbReference>
<dbReference type="OrthoDB" id="3641511at2759"/>
<dbReference type="EMBL" id="JAACLJ010000005">
    <property type="protein sequence ID" value="KAF4585429.1"/>
    <property type="molecule type" value="Genomic_DNA"/>
</dbReference>
<gene>
    <name evidence="1" type="ORF">GQ602_004734</name>
</gene>
<reference evidence="1 2" key="1">
    <citation type="journal article" date="2020" name="G3 (Bethesda)">
        <title>Genetic Underpinnings of Host Manipulation by Ophiocordyceps as Revealed by Comparative Transcriptomics.</title>
        <authorList>
            <person name="Will I."/>
            <person name="Das B."/>
            <person name="Trinh T."/>
            <person name="Brachmann A."/>
            <person name="Ohm R.A."/>
            <person name="de Bekker C."/>
        </authorList>
    </citation>
    <scope>NUCLEOTIDE SEQUENCE [LARGE SCALE GENOMIC DNA]</scope>
    <source>
        <strain evidence="1 2">EC05</strain>
    </source>
</reference>
<protein>
    <submittedName>
        <fullName evidence="1">Uncharacterized protein</fullName>
    </submittedName>
</protein>
<dbReference type="Gene3D" id="1.20.1270.70">
    <property type="entry name" value="Designed single chain three-helix bundle"/>
    <property type="match status" value="1"/>
</dbReference>
<proteinExistence type="predicted"/>
<sequence>MTKHGIRQRNRAHGVHCLHPTTEGTRSRLTTRHFRHRGDATRWGTTSLEQVGMHDLDHYGADAADHLERCGNLPAVDGGIRLMERMDMMMDRLIALEQTINRRFDRVERRVDGLDNKVDGLDRKVTVANKNFMARLENSIVVSGEMVLVPLYSSRTGEEIANCPSTLAELERLSPQEAADLLRELDETRAV</sequence>
<evidence type="ECO:0000313" key="1">
    <source>
        <dbReference type="EMBL" id="KAF4585429.1"/>
    </source>
</evidence>
<dbReference type="AlphaFoldDB" id="A0A8H4Q4F7"/>
<evidence type="ECO:0000313" key="2">
    <source>
        <dbReference type="Proteomes" id="UP000562929"/>
    </source>
</evidence>
<keyword evidence="2" id="KW-1185">Reference proteome</keyword>
<comment type="caution">
    <text evidence="1">The sequence shown here is derived from an EMBL/GenBank/DDBJ whole genome shotgun (WGS) entry which is preliminary data.</text>
</comment>